<protein>
    <submittedName>
        <fullName evidence="3">DUF4082 domain-containing protein</fullName>
    </submittedName>
</protein>
<accession>A0ABT4CG66</accession>
<evidence type="ECO:0000313" key="3">
    <source>
        <dbReference type="EMBL" id="MCY4726974.1"/>
    </source>
</evidence>
<evidence type="ECO:0000256" key="1">
    <source>
        <dbReference type="SAM" id="MobiDB-lite"/>
    </source>
</evidence>
<feature type="domain" description="DUF4082" evidence="2">
    <location>
        <begin position="106"/>
        <end position="244"/>
    </location>
</feature>
<feature type="region of interest" description="Disordered" evidence="1">
    <location>
        <begin position="255"/>
        <end position="279"/>
    </location>
</feature>
<dbReference type="Pfam" id="PF13313">
    <property type="entry name" value="DUF4082"/>
    <property type="match status" value="1"/>
</dbReference>
<dbReference type="InterPro" id="IPR011050">
    <property type="entry name" value="Pectin_lyase_fold/virulence"/>
</dbReference>
<reference evidence="3" key="1">
    <citation type="submission" date="2022-08" db="EMBL/GenBank/DDBJ databases">
        <title>Genome sequencing of Nocardioides sp. STR2.</title>
        <authorList>
            <person name="So Y."/>
        </authorList>
    </citation>
    <scope>NUCLEOTIDE SEQUENCE</scope>
    <source>
        <strain evidence="3">STR2</strain>
    </source>
</reference>
<gene>
    <name evidence="3" type="ORF">NYO98_11860</name>
</gene>
<dbReference type="Proteomes" id="UP001074726">
    <property type="component" value="Unassembled WGS sequence"/>
</dbReference>
<keyword evidence="4" id="KW-1185">Reference proteome</keyword>
<dbReference type="RefSeq" id="WP_268111927.1">
    <property type="nucleotide sequence ID" value="NZ_JAPPUX010000003.1"/>
</dbReference>
<organism evidence="3 4">
    <name type="scientific">Nocardioides pini</name>
    <dbReference type="NCBI Taxonomy" id="2975053"/>
    <lineage>
        <taxon>Bacteria</taxon>
        <taxon>Bacillati</taxon>
        <taxon>Actinomycetota</taxon>
        <taxon>Actinomycetes</taxon>
        <taxon>Propionibacteriales</taxon>
        <taxon>Nocardioidaceae</taxon>
        <taxon>Nocardioides</taxon>
    </lineage>
</organism>
<dbReference type="EMBL" id="JAPPUX010000003">
    <property type="protein sequence ID" value="MCY4726974.1"/>
    <property type="molecule type" value="Genomic_DNA"/>
</dbReference>
<name>A0ABT4CG66_9ACTN</name>
<proteinExistence type="predicted"/>
<dbReference type="InterPro" id="IPR025141">
    <property type="entry name" value="DUF4082"/>
</dbReference>
<sequence>MPVRGPRSTAFEPTAALPWSLTGSHSEPPTDSPDGQAAPMSSSFHHAPTRPRALSATLSLVVLAALVLSGSLVSPTTAHRSDLEPAVRVATGEVGLFAESEPREMTKVRNRRPTEIGLQFVAATAGSVSGAQVYKVARAPGATPRRASLWNARGKRLASVEVTPHDGKGWVTVRFASPVRVRANRTYTVSVFAPKGRYAMTERGLRKARVRGDLRTGQTRLGVRRHGAKSRFPTKTWRKSNYWVDVLFVPASTATDPTEPTVPPDPTNTAWPNADNTGVPAGTTLTPYTGPMTIQTPGTVIDAKQINGFLDILAPNVTVSRSSIVGNVRISEDASLTITDTDINAGDEAGTGLEAHNFTATRVHVVGGSRSMSCVSNCTIRDSYVHGQMTDETGVHHESGIRMEQNTTLIHNTITCDAPAVPPDAGCSAGLTGYGDFAAVRDNLIQNNLFLPSTGATCAYGGASGGKPYSDATANIRFVDNVFTRGTETGNCGIWWPITDYDEDAPGNQWTGNVWEDGTPITP</sequence>
<comment type="caution">
    <text evidence="3">The sequence shown here is derived from an EMBL/GenBank/DDBJ whole genome shotgun (WGS) entry which is preliminary data.</text>
</comment>
<dbReference type="SUPFAM" id="SSF51126">
    <property type="entry name" value="Pectin lyase-like"/>
    <property type="match status" value="1"/>
</dbReference>
<evidence type="ECO:0000259" key="2">
    <source>
        <dbReference type="Pfam" id="PF13313"/>
    </source>
</evidence>
<evidence type="ECO:0000313" key="4">
    <source>
        <dbReference type="Proteomes" id="UP001074726"/>
    </source>
</evidence>
<feature type="region of interest" description="Disordered" evidence="1">
    <location>
        <begin position="1"/>
        <end position="48"/>
    </location>
</feature>